<evidence type="ECO:0000256" key="9">
    <source>
        <dbReference type="ARBA" id="ARBA00022990"/>
    </source>
</evidence>
<accession>A0A8S1HCK9</accession>
<evidence type="ECO:0000256" key="4">
    <source>
        <dbReference type="ARBA" id="ARBA00004657"/>
    </source>
</evidence>
<proteinExistence type="inferred from homology"/>
<gene>
    <name evidence="15" type="ORF">CAUJ_LOCUS10132</name>
</gene>
<evidence type="ECO:0000256" key="12">
    <source>
        <dbReference type="ARBA" id="ARBA00034776"/>
    </source>
</evidence>
<evidence type="ECO:0000256" key="1">
    <source>
        <dbReference type="ARBA" id="ARBA00004300"/>
    </source>
</evidence>
<dbReference type="OrthoDB" id="283815at2759"/>
<evidence type="ECO:0000256" key="11">
    <source>
        <dbReference type="ARBA" id="ARBA00023212"/>
    </source>
</evidence>
<dbReference type="EMBL" id="CAJGYM010000042">
    <property type="protein sequence ID" value="CAD6194213.1"/>
    <property type="molecule type" value="Genomic_DNA"/>
</dbReference>
<dbReference type="GO" id="GO:0030016">
    <property type="term" value="C:myofibril"/>
    <property type="evidence" value="ECO:0007669"/>
    <property type="project" value="UniProtKB-SubCell"/>
</dbReference>
<dbReference type="GO" id="GO:0001725">
    <property type="term" value="C:stress fiber"/>
    <property type="evidence" value="ECO:0007669"/>
    <property type="project" value="UniProtKB-SubCell"/>
</dbReference>
<dbReference type="PANTHER" id="PTHR13034">
    <property type="entry name" value="DYNACTIN P62 SUBUNIT"/>
    <property type="match status" value="1"/>
</dbReference>
<dbReference type="AlphaFoldDB" id="A0A8S1HCK9"/>
<evidence type="ECO:0000256" key="2">
    <source>
        <dbReference type="ARBA" id="ARBA00004529"/>
    </source>
</evidence>
<evidence type="ECO:0000256" key="8">
    <source>
        <dbReference type="ARBA" id="ARBA00022843"/>
    </source>
</evidence>
<keyword evidence="16" id="KW-1185">Reference proteome</keyword>
<name>A0A8S1HCK9_9PELO</name>
<keyword evidence="6" id="KW-1017">Isopeptide bond</keyword>
<comment type="subcellular location">
    <subcellularLocation>
        <location evidence="3">Cytoplasm</location>
        <location evidence="3">Cell cortex</location>
    </subcellularLocation>
    <subcellularLocation>
        <location evidence="1">Cytoplasm</location>
        <location evidence="1">Cytoskeleton</location>
        <location evidence="1">Microtubule organizing center</location>
        <location evidence="1">Centrosome</location>
    </subcellularLocation>
    <subcellularLocation>
        <location evidence="2">Cytoplasm</location>
        <location evidence="2">Cytoskeleton</location>
        <location evidence="2">Stress fiber</location>
    </subcellularLocation>
    <subcellularLocation>
        <location evidence="4">Cytoplasm</location>
        <location evidence="4">Myofibril</location>
    </subcellularLocation>
</comment>
<keyword evidence="9" id="KW-0007">Acetylation</keyword>
<evidence type="ECO:0000256" key="6">
    <source>
        <dbReference type="ARBA" id="ARBA00022499"/>
    </source>
</evidence>
<comment type="similarity">
    <text evidence="12">Belongs to the dynactin subunit 4 family.</text>
</comment>
<comment type="caution">
    <text evidence="15">The sequence shown here is derived from an EMBL/GenBank/DDBJ whole genome shotgun (WGS) entry which is preliminary data.</text>
</comment>
<evidence type="ECO:0000256" key="3">
    <source>
        <dbReference type="ARBA" id="ARBA00004544"/>
    </source>
</evidence>
<evidence type="ECO:0000256" key="7">
    <source>
        <dbReference type="ARBA" id="ARBA00022553"/>
    </source>
</evidence>
<dbReference type="InterPro" id="IPR008603">
    <property type="entry name" value="DCTN4"/>
</dbReference>
<evidence type="ECO:0000313" key="15">
    <source>
        <dbReference type="EMBL" id="CAD6194213.1"/>
    </source>
</evidence>
<evidence type="ECO:0000256" key="13">
    <source>
        <dbReference type="ARBA" id="ARBA00034864"/>
    </source>
</evidence>
<dbReference type="Proteomes" id="UP000835052">
    <property type="component" value="Unassembled WGS sequence"/>
</dbReference>
<reference evidence="15" key="1">
    <citation type="submission" date="2020-10" db="EMBL/GenBank/DDBJ databases">
        <authorList>
            <person name="Kikuchi T."/>
        </authorList>
    </citation>
    <scope>NUCLEOTIDE SEQUENCE</scope>
    <source>
        <strain evidence="15">NKZ352</strain>
    </source>
</reference>
<dbReference type="GO" id="GO:0005869">
    <property type="term" value="C:dynactin complex"/>
    <property type="evidence" value="ECO:0007669"/>
    <property type="project" value="InterPro"/>
</dbReference>
<keyword evidence="10" id="KW-0175">Coiled coil</keyword>
<organism evidence="15 16">
    <name type="scientific">Caenorhabditis auriculariae</name>
    <dbReference type="NCBI Taxonomy" id="2777116"/>
    <lineage>
        <taxon>Eukaryota</taxon>
        <taxon>Metazoa</taxon>
        <taxon>Ecdysozoa</taxon>
        <taxon>Nematoda</taxon>
        <taxon>Chromadorea</taxon>
        <taxon>Rhabditida</taxon>
        <taxon>Rhabditina</taxon>
        <taxon>Rhabditomorpha</taxon>
        <taxon>Rhabditoidea</taxon>
        <taxon>Rhabditidae</taxon>
        <taxon>Peloderinae</taxon>
        <taxon>Caenorhabditis</taxon>
    </lineage>
</organism>
<dbReference type="GO" id="GO:0005813">
    <property type="term" value="C:centrosome"/>
    <property type="evidence" value="ECO:0007669"/>
    <property type="project" value="UniProtKB-SubCell"/>
</dbReference>
<evidence type="ECO:0000256" key="14">
    <source>
        <dbReference type="ARBA" id="ARBA00093507"/>
    </source>
</evidence>
<protein>
    <recommendedName>
        <fullName evidence="13">Dynactin subunit 4</fullName>
    </recommendedName>
</protein>
<evidence type="ECO:0000256" key="5">
    <source>
        <dbReference type="ARBA" id="ARBA00022490"/>
    </source>
</evidence>
<keyword evidence="11" id="KW-0206">Cytoskeleton</keyword>
<sequence length="408" mass="46609">MATLLQSRLVKYKCSCDEWSALSDLFYCKHCRALKCRGCSSNEIDMLFCPSCLENSSVTEARLKKYRCMSCNECPKCGRLLAVRTANEKFYLVCIGCRWTTRETDTPDQQASSQWPMQENPYEEEIQNVIEKMRGLANIEKAQRDQRDLKKRPMNSGYRLTDKFGLQQMYERRRKTFEKATVDVPVHEPVDPTPFSLDFLSAKPRPTLDQIMRQPLAGDQPPKPVHVALKSRKSIRCSCQHTLVKLEYGPSTIKYKLNMFARNFIPEVRLSRTPNLKAGNENWVMISLTNHTSCKLDLTLTPESGEGLMNCSTGEIALNLPFAEDSSDLLGTEKRSDNEAVVFRQRHRVGIRLDVSQVAEDAPPLGLMMNLRLDDSFIQTPLTKNEETKPSDEPQWLAIPVRLTLQDS</sequence>
<keyword evidence="7" id="KW-0597">Phosphoprotein</keyword>
<evidence type="ECO:0000256" key="10">
    <source>
        <dbReference type="ARBA" id="ARBA00023054"/>
    </source>
</evidence>
<keyword evidence="5" id="KW-0963">Cytoplasm</keyword>
<keyword evidence="8" id="KW-0832">Ubl conjugation</keyword>
<dbReference type="Pfam" id="PF05502">
    <property type="entry name" value="Dynactin_p62"/>
    <property type="match status" value="2"/>
</dbReference>
<dbReference type="GO" id="GO:0005938">
    <property type="term" value="C:cell cortex"/>
    <property type="evidence" value="ECO:0007669"/>
    <property type="project" value="UniProtKB-SubCell"/>
</dbReference>
<evidence type="ECO:0000313" key="16">
    <source>
        <dbReference type="Proteomes" id="UP000835052"/>
    </source>
</evidence>
<dbReference type="PANTHER" id="PTHR13034:SF2">
    <property type="entry name" value="DYNACTIN SUBUNIT 4"/>
    <property type="match status" value="1"/>
</dbReference>
<comment type="subunit">
    <text evidence="14">Subunit of dynactin, a multiprotein complex part of a tripartite complex with dynein and a adapter, such as BICDL1, BICD2 or HOOK3. The dynactin complex is built around ACTR1A/ACTB filament and consists of an actin-related filament composed of a shoulder domain, a pointed end and a barbed end. Its length is defined by its flexible shoulder domain. The soulder is composed of 2 DCTN1 subunits, 4 DCTN2 and 2 DCTN3. The 4 DCNT2 (via N-terminus) bind the ACTR1A filament and act as molecular rulers to determine the length. The pointed end is important for binding dynein-dynactin cargo adapters. Consists of 4 subunits: ACTR10, DCNT4, DCTN5 and DCTN6. The barbed end is composed of a CAPZA1:CAPZB heterodimers, which binds ACTR1A/ACTB filament and dynactin and stabilizes dynactin. Interacts with ATP7B, but not ATP7A, in a copper-dependent manner. Interacts with ANK2; this interaction is required for localization at costameres. Interacts with N4BP2L1.</text>
</comment>